<keyword evidence="3" id="KW-1185">Reference proteome</keyword>
<evidence type="ECO:0000313" key="2">
    <source>
        <dbReference type="EMBL" id="MBB4660874.1"/>
    </source>
</evidence>
<dbReference type="Proteomes" id="UP000585272">
    <property type="component" value="Unassembled WGS sequence"/>
</dbReference>
<reference evidence="2 3" key="1">
    <citation type="submission" date="2020-08" db="EMBL/GenBank/DDBJ databases">
        <title>Genomic Encyclopedia of Archaeal and Bacterial Type Strains, Phase II (KMG-II): from individual species to whole genera.</title>
        <authorList>
            <person name="Goeker M."/>
        </authorList>
    </citation>
    <scope>NUCLEOTIDE SEQUENCE [LARGE SCALE GENOMIC DNA]</scope>
    <source>
        <strain evidence="2 3">DSM 23288</strain>
    </source>
</reference>
<dbReference type="InterPro" id="IPR052044">
    <property type="entry name" value="PKS_Associated_Protein"/>
</dbReference>
<organism evidence="2 3">
    <name type="scientific">Conexibacter arvalis</name>
    <dbReference type="NCBI Taxonomy" id="912552"/>
    <lineage>
        <taxon>Bacteria</taxon>
        <taxon>Bacillati</taxon>
        <taxon>Actinomycetota</taxon>
        <taxon>Thermoleophilia</taxon>
        <taxon>Solirubrobacterales</taxon>
        <taxon>Conexibacteraceae</taxon>
        <taxon>Conexibacter</taxon>
    </lineage>
</organism>
<dbReference type="PANTHER" id="PTHR36114">
    <property type="entry name" value="16.7 KDA PROTEIN IN WHIE LOCUS"/>
    <property type="match status" value="1"/>
</dbReference>
<protein>
    <submittedName>
        <fullName evidence="2">Mannose-6-phosphate isomerase-like protein (Cupin superfamily)</fullName>
    </submittedName>
</protein>
<dbReference type="InterPro" id="IPR014710">
    <property type="entry name" value="RmlC-like_jellyroll"/>
</dbReference>
<evidence type="ECO:0000259" key="1">
    <source>
        <dbReference type="Pfam" id="PF07883"/>
    </source>
</evidence>
<proteinExistence type="predicted"/>
<dbReference type="SUPFAM" id="SSF51182">
    <property type="entry name" value="RmlC-like cupins"/>
    <property type="match status" value="1"/>
</dbReference>
<dbReference type="InterPro" id="IPR013096">
    <property type="entry name" value="Cupin_2"/>
</dbReference>
<feature type="domain" description="Cupin type-2" evidence="1">
    <location>
        <begin position="39"/>
        <end position="107"/>
    </location>
</feature>
<dbReference type="EMBL" id="JACHNU010000001">
    <property type="protein sequence ID" value="MBB4660874.1"/>
    <property type="molecule type" value="Genomic_DNA"/>
</dbReference>
<dbReference type="RefSeq" id="WP_183338547.1">
    <property type="nucleotide sequence ID" value="NZ_JACHNU010000001.1"/>
</dbReference>
<dbReference type="CDD" id="cd02214">
    <property type="entry name" value="cupin_MJ1618"/>
    <property type="match status" value="1"/>
</dbReference>
<sequence>MHLARYDELRPYVTADGSTIREWAGPGYSPARNQSLAEATLPPGTATIAHYHPRAEELYLFRSGRGRLRVGEEERDVGPGDCAVIPPGVVHKLWNTADAEDLVLVCACSPAYSHDDTVLVEGADGRAG</sequence>
<dbReference type="PANTHER" id="PTHR36114:SF1">
    <property type="entry name" value="16.7 KDA PROTEIN IN WHIE LOCUS"/>
    <property type="match status" value="1"/>
</dbReference>
<dbReference type="Gene3D" id="2.60.120.10">
    <property type="entry name" value="Jelly Rolls"/>
    <property type="match status" value="1"/>
</dbReference>
<name>A0A840I9S5_9ACTN</name>
<evidence type="ECO:0000313" key="3">
    <source>
        <dbReference type="Proteomes" id="UP000585272"/>
    </source>
</evidence>
<dbReference type="InterPro" id="IPR011051">
    <property type="entry name" value="RmlC_Cupin_sf"/>
</dbReference>
<keyword evidence="2" id="KW-0413">Isomerase</keyword>
<dbReference type="Pfam" id="PF07883">
    <property type="entry name" value="Cupin_2"/>
    <property type="match status" value="1"/>
</dbReference>
<gene>
    <name evidence="2" type="ORF">BDZ31_000447</name>
</gene>
<dbReference type="AlphaFoldDB" id="A0A840I9S5"/>
<dbReference type="GO" id="GO:0016853">
    <property type="term" value="F:isomerase activity"/>
    <property type="evidence" value="ECO:0007669"/>
    <property type="project" value="UniProtKB-KW"/>
</dbReference>
<accession>A0A840I9S5</accession>
<comment type="caution">
    <text evidence="2">The sequence shown here is derived from an EMBL/GenBank/DDBJ whole genome shotgun (WGS) entry which is preliminary data.</text>
</comment>